<reference evidence="1" key="1">
    <citation type="submission" date="2019-08" db="EMBL/GenBank/DDBJ databases">
        <authorList>
            <person name="Kucharzyk K."/>
            <person name="Murdoch R.W."/>
            <person name="Higgins S."/>
            <person name="Loffler F."/>
        </authorList>
    </citation>
    <scope>NUCLEOTIDE SEQUENCE</scope>
</reference>
<protein>
    <submittedName>
        <fullName evidence="1">Uncharacterized protein</fullName>
    </submittedName>
</protein>
<dbReference type="EMBL" id="VSSQ01008988">
    <property type="protein sequence ID" value="MPM40405.1"/>
    <property type="molecule type" value="Genomic_DNA"/>
</dbReference>
<evidence type="ECO:0000313" key="1">
    <source>
        <dbReference type="EMBL" id="MPM40405.1"/>
    </source>
</evidence>
<accession>A0A644ZHM2</accession>
<proteinExistence type="predicted"/>
<gene>
    <name evidence="1" type="ORF">SDC9_87045</name>
</gene>
<name>A0A644ZHM2_9ZZZZ</name>
<dbReference type="AlphaFoldDB" id="A0A644ZHM2"/>
<comment type="caution">
    <text evidence="1">The sequence shown here is derived from an EMBL/GenBank/DDBJ whole genome shotgun (WGS) entry which is preliminary data.</text>
</comment>
<organism evidence="1">
    <name type="scientific">bioreactor metagenome</name>
    <dbReference type="NCBI Taxonomy" id="1076179"/>
    <lineage>
        <taxon>unclassified sequences</taxon>
        <taxon>metagenomes</taxon>
        <taxon>ecological metagenomes</taxon>
    </lineage>
</organism>
<sequence>MLAIAMGRLVEVHEIHIDFSIGNHAIELCVQVTIWLLQKIECVDPHLRRREGMHPGNDTCTAIIIVCFFDAVLNL</sequence>